<comment type="caution">
    <text evidence="14">The sequence shown here is derived from an EMBL/GenBank/DDBJ whole genome shotgun (WGS) entry which is preliminary data.</text>
</comment>
<dbReference type="GO" id="GO:0007018">
    <property type="term" value="P:microtubule-based movement"/>
    <property type="evidence" value="ECO:0007669"/>
    <property type="project" value="InterPro"/>
</dbReference>
<evidence type="ECO:0000256" key="8">
    <source>
        <dbReference type="PROSITE-ProRule" id="PRU00283"/>
    </source>
</evidence>
<evidence type="ECO:0000313" key="14">
    <source>
        <dbReference type="EMBL" id="KAG2389015.1"/>
    </source>
</evidence>
<evidence type="ECO:0000259" key="13">
    <source>
        <dbReference type="PROSITE" id="PS50067"/>
    </source>
</evidence>
<dbReference type="InterPro" id="IPR001752">
    <property type="entry name" value="Kinesin_motor_dom"/>
</dbReference>
<dbReference type="GO" id="GO:0005874">
    <property type="term" value="C:microtubule"/>
    <property type="evidence" value="ECO:0007669"/>
    <property type="project" value="UniProtKB-KW"/>
</dbReference>
<dbReference type="InterPro" id="IPR036028">
    <property type="entry name" value="SH3-like_dom_sf"/>
</dbReference>
<dbReference type="RefSeq" id="XP_044553007.1">
    <property type="nucleotide sequence ID" value="XM_044690400.1"/>
</dbReference>
<feature type="domain" description="Kinesin motor" evidence="13">
    <location>
        <begin position="461"/>
        <end position="776"/>
    </location>
</feature>
<accession>A0AA88GUB4</accession>
<evidence type="ECO:0000256" key="2">
    <source>
        <dbReference type="ARBA" id="ARBA00022701"/>
    </source>
</evidence>
<reference evidence="14 15" key="1">
    <citation type="journal article" date="2018" name="BMC Genomics">
        <title>The genome of Naegleria lovaniensis, the basis for a comparative approach to unravel pathogenicity factors of the human pathogenic amoeba N. fowleri.</title>
        <authorList>
            <person name="Liechti N."/>
            <person name="Schurch N."/>
            <person name="Bruggmann R."/>
            <person name="Wittwer M."/>
        </authorList>
    </citation>
    <scope>NUCLEOTIDE SEQUENCE [LARGE SCALE GENOMIC DNA]</scope>
    <source>
        <strain evidence="14 15">ATCC 30569</strain>
    </source>
</reference>
<keyword evidence="5 10" id="KW-0175">Coiled coil</keyword>
<feature type="binding site" evidence="8">
    <location>
        <begin position="541"/>
        <end position="548"/>
    </location>
    <ligand>
        <name>ATP</name>
        <dbReference type="ChEBI" id="CHEBI:30616"/>
    </ligand>
</feature>
<dbReference type="Proteomes" id="UP000816034">
    <property type="component" value="Unassembled WGS sequence"/>
</dbReference>
<dbReference type="SUPFAM" id="SSF52540">
    <property type="entry name" value="P-loop containing nucleoside triphosphate hydrolases"/>
    <property type="match status" value="1"/>
</dbReference>
<dbReference type="Gene3D" id="2.30.30.40">
    <property type="entry name" value="SH3 Domains"/>
    <property type="match status" value="1"/>
</dbReference>
<keyword evidence="2 9" id="KW-0493">Microtubule</keyword>
<dbReference type="InterPro" id="IPR027417">
    <property type="entry name" value="P-loop_NTPase"/>
</dbReference>
<dbReference type="PANTHER" id="PTHR47972">
    <property type="entry name" value="KINESIN-LIKE PROTEIN KLP-3"/>
    <property type="match status" value="1"/>
</dbReference>
<proteinExistence type="inferred from homology"/>
<feature type="domain" description="SH3" evidence="12">
    <location>
        <begin position="14"/>
        <end position="74"/>
    </location>
</feature>
<feature type="coiled-coil region" evidence="10">
    <location>
        <begin position="427"/>
        <end position="454"/>
    </location>
</feature>
<sequence>MMNHMDASSLAGRTPKFVVEVLYNFFPSDKQHLTLTQYEKVKVIETHESNWWIGERANGEVGLFPANYVRRVQDITEESPRHKEKTFQKPVSYDPNKNKKTKEEQLQKRKQLASQLGLGGLDLDDLLSEDEDDVLSSEDEQEKPPQPTTLTKQSSTASLKSQPSLPSQQVTTTINPQNAAGKFVTEEAYEKKKKELQEALQKQLEDQKTKTRQAEEIQKLKEELQKAKAEVDEARKVTTPRTTPRGGATTTTASQSVVDLDKKQKELERDFEKKKKDLEKEFEKKQREADQELEKKKREMEKEIDKQAEKKQKDFIKEAEKQNSASSEMQKTIEKLKQKNTQLEEKVVTLDKSIVDMKQKHTKELKEAADKLKEQKEGSLKHAQLKIVRMKKQIQAVKLENEYLKVETQEMQKEFLASLHKISSTGLKKLMDGYKDLEEKYKKELKERRLLYNQLQDLKGNIRVNLRVRPLLPEDGQTENCIECVDDKEVKVYDKEAKKSYKFEFDSVFGIDSTQAQVFEDVKPLATSILDGYNVCIFAYGQTGSGKTFTMEGPPNNRGVNYNTLDEVFFMIKERKGEYSYEVEVAVMEIYNENLHDLLTKDKTKLEIMLSNKVSVPGLTRIKVNSSDDVRKVLSQGYENRATGSNNINAHSSRSHCIVSVFVEGVNLYTQQKLSGKLHLIDLAGSERLKRTDVKGDRLKEAQSINKSLSALGDVISALSSKKGHIPYRNSKLTSLLQDSLGGNSKMLMFVNVSPTVESCPETLCSLGFAQRARTVELGKAQKNIVSQGTASTSGSNSNN</sequence>
<feature type="region of interest" description="Disordered" evidence="11">
    <location>
        <begin position="77"/>
        <end position="110"/>
    </location>
</feature>
<comment type="similarity">
    <text evidence="8 9">Belongs to the TRAFAC class myosin-kinesin ATPase superfamily. Kinesin family.</text>
</comment>
<evidence type="ECO:0000313" key="15">
    <source>
        <dbReference type="Proteomes" id="UP000816034"/>
    </source>
</evidence>
<feature type="compositionally biased region" description="Low complexity" evidence="11">
    <location>
        <begin position="158"/>
        <end position="169"/>
    </location>
</feature>
<evidence type="ECO:0000256" key="7">
    <source>
        <dbReference type="PROSITE-ProRule" id="PRU00192"/>
    </source>
</evidence>
<dbReference type="EMBL" id="PYSW02000008">
    <property type="protein sequence ID" value="KAG2389015.1"/>
    <property type="molecule type" value="Genomic_DNA"/>
</dbReference>
<feature type="region of interest" description="Disordered" evidence="11">
    <location>
        <begin position="227"/>
        <end position="337"/>
    </location>
</feature>
<dbReference type="GO" id="GO:0008017">
    <property type="term" value="F:microtubule binding"/>
    <property type="evidence" value="ECO:0007669"/>
    <property type="project" value="InterPro"/>
</dbReference>
<dbReference type="Pfam" id="PF00225">
    <property type="entry name" value="Kinesin"/>
    <property type="match status" value="1"/>
</dbReference>
<name>A0AA88GUB4_NAELO</name>
<keyword evidence="1 7" id="KW-0728">SH3 domain</keyword>
<evidence type="ECO:0000256" key="1">
    <source>
        <dbReference type="ARBA" id="ARBA00022443"/>
    </source>
</evidence>
<evidence type="ECO:0000259" key="12">
    <source>
        <dbReference type="PROSITE" id="PS50002"/>
    </source>
</evidence>
<dbReference type="SMART" id="SM00129">
    <property type="entry name" value="KISc"/>
    <property type="match status" value="1"/>
</dbReference>
<feature type="compositionally biased region" description="Basic and acidic residues" evidence="11">
    <location>
        <begin position="259"/>
        <end position="321"/>
    </location>
</feature>
<evidence type="ECO:0000256" key="10">
    <source>
        <dbReference type="SAM" id="Coils"/>
    </source>
</evidence>
<feature type="compositionally biased region" description="Basic and acidic residues" evidence="11">
    <location>
        <begin position="184"/>
        <end position="214"/>
    </location>
</feature>
<keyword evidence="4 8" id="KW-0067">ATP-binding</keyword>
<dbReference type="PROSITE" id="PS50002">
    <property type="entry name" value="SH3"/>
    <property type="match status" value="1"/>
</dbReference>
<keyword evidence="6 8" id="KW-0505">Motor protein</keyword>
<dbReference type="Gene3D" id="3.40.850.10">
    <property type="entry name" value="Kinesin motor domain"/>
    <property type="match status" value="1"/>
</dbReference>
<dbReference type="PRINTS" id="PR00380">
    <property type="entry name" value="KINESINHEAVY"/>
</dbReference>
<feature type="compositionally biased region" description="Acidic residues" evidence="11">
    <location>
        <begin position="130"/>
        <end position="141"/>
    </location>
</feature>
<dbReference type="CDD" id="cd00174">
    <property type="entry name" value="SH3"/>
    <property type="match status" value="1"/>
</dbReference>
<dbReference type="InterPro" id="IPR036961">
    <property type="entry name" value="Kinesin_motor_dom_sf"/>
</dbReference>
<dbReference type="SUPFAM" id="SSF50044">
    <property type="entry name" value="SH3-domain"/>
    <property type="match status" value="1"/>
</dbReference>
<evidence type="ECO:0000256" key="4">
    <source>
        <dbReference type="ARBA" id="ARBA00022840"/>
    </source>
</evidence>
<dbReference type="GO" id="GO:0005524">
    <property type="term" value="F:ATP binding"/>
    <property type="evidence" value="ECO:0007669"/>
    <property type="project" value="UniProtKB-UniRule"/>
</dbReference>
<evidence type="ECO:0000256" key="3">
    <source>
        <dbReference type="ARBA" id="ARBA00022741"/>
    </source>
</evidence>
<evidence type="ECO:0000256" key="11">
    <source>
        <dbReference type="SAM" id="MobiDB-lite"/>
    </source>
</evidence>
<keyword evidence="3 8" id="KW-0547">Nucleotide-binding</keyword>
<dbReference type="PROSITE" id="PS00411">
    <property type="entry name" value="KINESIN_MOTOR_1"/>
    <property type="match status" value="1"/>
</dbReference>
<feature type="compositionally biased region" description="Low complexity" evidence="11">
    <location>
        <begin position="239"/>
        <end position="253"/>
    </location>
</feature>
<dbReference type="PROSITE" id="PS50067">
    <property type="entry name" value="KINESIN_MOTOR_2"/>
    <property type="match status" value="1"/>
</dbReference>
<dbReference type="PANTHER" id="PTHR47972:SF28">
    <property type="entry name" value="KINESIN-LIKE PROTEIN KLP-3"/>
    <property type="match status" value="1"/>
</dbReference>
<dbReference type="GO" id="GO:0003777">
    <property type="term" value="F:microtubule motor activity"/>
    <property type="evidence" value="ECO:0007669"/>
    <property type="project" value="InterPro"/>
</dbReference>
<feature type="compositionally biased region" description="Basic and acidic residues" evidence="11">
    <location>
        <begin position="227"/>
        <end position="236"/>
    </location>
</feature>
<dbReference type="InterPro" id="IPR001452">
    <property type="entry name" value="SH3_domain"/>
</dbReference>
<dbReference type="Pfam" id="PF00018">
    <property type="entry name" value="SH3_1"/>
    <property type="match status" value="1"/>
</dbReference>
<dbReference type="InterPro" id="IPR027640">
    <property type="entry name" value="Kinesin-like_fam"/>
</dbReference>
<evidence type="ECO:0000256" key="5">
    <source>
        <dbReference type="ARBA" id="ARBA00023054"/>
    </source>
</evidence>
<feature type="compositionally biased region" description="Polar residues" evidence="11">
    <location>
        <begin position="148"/>
        <end position="157"/>
    </location>
</feature>
<dbReference type="GeneID" id="68106868"/>
<evidence type="ECO:0000256" key="9">
    <source>
        <dbReference type="RuleBase" id="RU000394"/>
    </source>
</evidence>
<feature type="compositionally biased region" description="Basic and acidic residues" evidence="11">
    <location>
        <begin position="77"/>
        <end position="87"/>
    </location>
</feature>
<keyword evidence="15" id="KW-1185">Reference proteome</keyword>
<evidence type="ECO:0000256" key="6">
    <source>
        <dbReference type="ARBA" id="ARBA00023175"/>
    </source>
</evidence>
<dbReference type="SMART" id="SM00326">
    <property type="entry name" value="SH3"/>
    <property type="match status" value="1"/>
</dbReference>
<dbReference type="InterPro" id="IPR019821">
    <property type="entry name" value="Kinesin_motor_CS"/>
</dbReference>
<protein>
    <recommendedName>
        <fullName evidence="9">Kinesin-like protein</fullName>
    </recommendedName>
</protein>
<feature type="region of interest" description="Disordered" evidence="11">
    <location>
        <begin position="130"/>
        <end position="214"/>
    </location>
</feature>
<dbReference type="AlphaFoldDB" id="A0AA88GUB4"/>
<organism evidence="14 15">
    <name type="scientific">Naegleria lovaniensis</name>
    <name type="common">Amoeba</name>
    <dbReference type="NCBI Taxonomy" id="51637"/>
    <lineage>
        <taxon>Eukaryota</taxon>
        <taxon>Discoba</taxon>
        <taxon>Heterolobosea</taxon>
        <taxon>Tetramitia</taxon>
        <taxon>Eutetramitia</taxon>
        <taxon>Vahlkampfiidae</taxon>
        <taxon>Naegleria</taxon>
    </lineage>
</organism>
<gene>
    <name evidence="14" type="ORF">C9374_014415</name>
</gene>
<dbReference type="FunFam" id="3.40.850.10:FF:000044">
    <property type="entry name" value="p-loop containing nucleoside triphosphate hydrolases superfamily protein"/>
    <property type="match status" value="1"/>
</dbReference>